<dbReference type="InterPro" id="IPR018613">
    <property type="entry name" value="Ccdc97-like"/>
</dbReference>
<dbReference type="RefSeq" id="XP_008717695.1">
    <property type="nucleotide sequence ID" value="XM_008719473.1"/>
</dbReference>
<evidence type="ECO:0000313" key="3">
    <source>
        <dbReference type="EMBL" id="ETN40852.1"/>
    </source>
</evidence>
<dbReference type="Proteomes" id="UP000030752">
    <property type="component" value="Unassembled WGS sequence"/>
</dbReference>
<feature type="domain" description="CCD97-like C-terminal" evidence="2">
    <location>
        <begin position="129"/>
        <end position="185"/>
    </location>
</feature>
<evidence type="ECO:0000313" key="4">
    <source>
        <dbReference type="Proteomes" id="UP000030752"/>
    </source>
</evidence>
<dbReference type="PANTHER" id="PTHR31840:SF1">
    <property type="entry name" value="COILED-COIL DOMAIN-CONTAINING PROTEIN 97"/>
    <property type="match status" value="1"/>
</dbReference>
<accession>W2RWM7</accession>
<dbReference type="VEuPathDB" id="FungiDB:HMPREF1541_05132"/>
<dbReference type="AlphaFoldDB" id="W2RWM7"/>
<dbReference type="OrthoDB" id="333176at2759"/>
<dbReference type="STRING" id="1220924.W2RWM7"/>
<evidence type="ECO:0000259" key="2">
    <source>
        <dbReference type="Pfam" id="PF09747"/>
    </source>
</evidence>
<dbReference type="eggNOG" id="ENOG502SFGZ">
    <property type="taxonomic scope" value="Eukaryota"/>
</dbReference>
<dbReference type="InParanoid" id="W2RWM7"/>
<feature type="region of interest" description="Disordered" evidence="1">
    <location>
        <begin position="192"/>
        <end position="215"/>
    </location>
</feature>
<dbReference type="HOGENOM" id="CLU_076914_0_0_1"/>
<organism evidence="3 4">
    <name type="scientific">Cyphellophora europaea (strain CBS 101466)</name>
    <name type="common">Phialophora europaea</name>
    <dbReference type="NCBI Taxonomy" id="1220924"/>
    <lineage>
        <taxon>Eukaryota</taxon>
        <taxon>Fungi</taxon>
        <taxon>Dikarya</taxon>
        <taxon>Ascomycota</taxon>
        <taxon>Pezizomycotina</taxon>
        <taxon>Eurotiomycetes</taxon>
        <taxon>Chaetothyriomycetidae</taxon>
        <taxon>Chaetothyriales</taxon>
        <taxon>Cyphellophoraceae</taxon>
        <taxon>Cyphellophora</taxon>
    </lineage>
</organism>
<dbReference type="PANTHER" id="PTHR31840">
    <property type="entry name" value="COILED-COIL DOMAIN-CONTAINING PROTEIN 97"/>
    <property type="match status" value="1"/>
</dbReference>
<proteinExistence type="predicted"/>
<keyword evidence="4" id="KW-1185">Reference proteome</keyword>
<feature type="region of interest" description="Disordered" evidence="1">
    <location>
        <begin position="1"/>
        <end position="38"/>
    </location>
</feature>
<evidence type="ECO:0000256" key="1">
    <source>
        <dbReference type="SAM" id="MobiDB-lite"/>
    </source>
</evidence>
<dbReference type="GeneID" id="19972471"/>
<dbReference type="EMBL" id="KB822720">
    <property type="protein sequence ID" value="ETN40852.1"/>
    <property type="molecule type" value="Genomic_DNA"/>
</dbReference>
<feature type="compositionally biased region" description="Basic and acidic residues" evidence="1">
    <location>
        <begin position="194"/>
        <end position="208"/>
    </location>
</feature>
<sequence>MPSLPSRSKLPEDQGIQDNDDAAHQPSPTPDRIRVKNRRKRYLDLNPDYFGPSLELADPLLYDRLVRRFQSPAEREAEGRKKGYSGILEADLWRGEAKMDALRHPDPNNTFAYKRGPNGEILAEERDEVPASKEEGFARWRSEMEVRFVRGADGDFDYSTVDDNESYDDHALEEREALDRYFAEEEPEFVVGEDAAKRTKSQEQKLEGETGVQDF</sequence>
<gene>
    <name evidence="3" type="ORF">HMPREF1541_05132</name>
</gene>
<name>W2RWM7_CYPE1</name>
<dbReference type="InterPro" id="IPR040233">
    <property type="entry name" value="CCD97-like_C"/>
</dbReference>
<dbReference type="Pfam" id="PF09747">
    <property type="entry name" value="CCD97-like_C"/>
    <property type="match status" value="1"/>
</dbReference>
<protein>
    <recommendedName>
        <fullName evidence="2">CCD97-like C-terminal domain-containing protein</fullName>
    </recommendedName>
</protein>
<reference evidence="3 4" key="1">
    <citation type="submission" date="2013-03" db="EMBL/GenBank/DDBJ databases">
        <title>The Genome Sequence of Phialophora europaea CBS 101466.</title>
        <authorList>
            <consortium name="The Broad Institute Genomics Platform"/>
            <person name="Cuomo C."/>
            <person name="de Hoog S."/>
            <person name="Gorbushina A."/>
            <person name="Walker B."/>
            <person name="Young S.K."/>
            <person name="Zeng Q."/>
            <person name="Gargeya S."/>
            <person name="Fitzgerald M."/>
            <person name="Haas B."/>
            <person name="Abouelleil A."/>
            <person name="Allen A.W."/>
            <person name="Alvarado L."/>
            <person name="Arachchi H.M."/>
            <person name="Berlin A.M."/>
            <person name="Chapman S.B."/>
            <person name="Gainer-Dewar J."/>
            <person name="Goldberg J."/>
            <person name="Griggs A."/>
            <person name="Gujja S."/>
            <person name="Hansen M."/>
            <person name="Howarth C."/>
            <person name="Imamovic A."/>
            <person name="Ireland A."/>
            <person name="Larimer J."/>
            <person name="McCowan C."/>
            <person name="Murphy C."/>
            <person name="Pearson M."/>
            <person name="Poon T.W."/>
            <person name="Priest M."/>
            <person name="Roberts A."/>
            <person name="Saif S."/>
            <person name="Shea T."/>
            <person name="Sisk P."/>
            <person name="Sykes S."/>
            <person name="Wortman J."/>
            <person name="Nusbaum C."/>
            <person name="Birren B."/>
        </authorList>
    </citation>
    <scope>NUCLEOTIDE SEQUENCE [LARGE SCALE GENOMIC DNA]</scope>
    <source>
        <strain evidence="3 4">CBS 101466</strain>
    </source>
</reference>